<dbReference type="EMBL" id="CP016438">
    <property type="protein sequence ID" value="ANS66891.1"/>
    <property type="molecule type" value="Genomic_DNA"/>
</dbReference>
<dbReference type="OrthoDB" id="4260918at2"/>
<dbReference type="AlphaFoldDB" id="A0A1B1ME99"/>
<dbReference type="KEGG" id="sls:SLINC_4667"/>
<name>A0A1B1ME99_STRLN</name>
<accession>A0A1B1ME99</accession>
<dbReference type="RefSeq" id="WP_152039019.1">
    <property type="nucleotide sequence ID" value="NZ_CP016438.1"/>
</dbReference>
<protein>
    <submittedName>
        <fullName evidence="1">Uncharacterized protein</fullName>
    </submittedName>
</protein>
<keyword evidence="2" id="KW-1185">Reference proteome</keyword>
<evidence type="ECO:0000313" key="1">
    <source>
        <dbReference type="EMBL" id="ANS66891.1"/>
    </source>
</evidence>
<sequence length="134" mass="15013">MRRTARIATTLAALSTVVGLTSSSAQADNANAGIYTGWNQVGYCEFRPYGEHLIIKDLDADGHSIVAQLSVEGYGTYYYWNSEGNGTTRDKDLEFAEDHHVTLRCYVGDWKGSPTEGIIWDSYDKMNEFARTWT</sequence>
<reference evidence="1 2" key="1">
    <citation type="submission" date="2016-07" db="EMBL/GenBank/DDBJ databases">
        <title>Enhancement of antibiotic productionsby engineered nitrateutilization in actinobacteria.</title>
        <authorList>
            <person name="Meng S.C."/>
        </authorList>
    </citation>
    <scope>NUCLEOTIDE SEQUENCE [LARGE SCALE GENOMIC DNA]</scope>
    <source>
        <strain evidence="1 2">NRRL 2936</strain>
    </source>
</reference>
<dbReference type="Proteomes" id="UP000092598">
    <property type="component" value="Chromosome"/>
</dbReference>
<evidence type="ECO:0000313" key="2">
    <source>
        <dbReference type="Proteomes" id="UP000092598"/>
    </source>
</evidence>
<gene>
    <name evidence="1" type="ORF">SLINC_4667</name>
</gene>
<proteinExistence type="predicted"/>
<organism evidence="1 2">
    <name type="scientific">Streptomyces lincolnensis</name>
    <dbReference type="NCBI Taxonomy" id="1915"/>
    <lineage>
        <taxon>Bacteria</taxon>
        <taxon>Bacillati</taxon>
        <taxon>Actinomycetota</taxon>
        <taxon>Actinomycetes</taxon>
        <taxon>Kitasatosporales</taxon>
        <taxon>Streptomycetaceae</taxon>
        <taxon>Streptomyces</taxon>
    </lineage>
</organism>